<gene>
    <name evidence="2" type="ORF">KVG88_14005</name>
</gene>
<protein>
    <recommendedName>
        <fullName evidence="1">NADH:flavin oxidoreductase/NADH oxidase N-terminal domain-containing protein</fullName>
    </recommendedName>
</protein>
<dbReference type="Pfam" id="PF00724">
    <property type="entry name" value="Oxidored_FMN"/>
    <property type="match status" value="1"/>
</dbReference>
<evidence type="ECO:0000313" key="3">
    <source>
        <dbReference type="Proteomes" id="UP001049200"/>
    </source>
</evidence>
<organism evidence="2 3">
    <name type="scientific">Pseudomonas azerbaijanoccidentalis</name>
    <dbReference type="NCBI Taxonomy" id="2842347"/>
    <lineage>
        <taxon>Bacteria</taxon>
        <taxon>Pseudomonadati</taxon>
        <taxon>Pseudomonadota</taxon>
        <taxon>Gammaproteobacteria</taxon>
        <taxon>Pseudomonadales</taxon>
        <taxon>Pseudomonadaceae</taxon>
        <taxon>Pseudomonas</taxon>
    </lineage>
</organism>
<dbReference type="Proteomes" id="UP001049200">
    <property type="component" value="Unassembled WGS sequence"/>
</dbReference>
<evidence type="ECO:0000313" key="2">
    <source>
        <dbReference type="EMBL" id="MBV4521176.1"/>
    </source>
</evidence>
<name>A0ABS6QQH3_9PSED</name>
<feature type="domain" description="NADH:flavin oxidoreductase/NADH oxidase N-terminal" evidence="1">
    <location>
        <begin position="1"/>
        <end position="93"/>
    </location>
</feature>
<dbReference type="PANTHER" id="PTHR22893:SF91">
    <property type="entry name" value="NADPH DEHYDROGENASE 2-RELATED"/>
    <property type="match status" value="1"/>
</dbReference>
<comment type="caution">
    <text evidence="2">The sequence shown here is derived from an EMBL/GenBank/DDBJ whole genome shotgun (WGS) entry which is preliminary data.</text>
</comment>
<dbReference type="InterPro" id="IPR045247">
    <property type="entry name" value="Oye-like"/>
</dbReference>
<dbReference type="EMBL" id="JAHSTU010000003">
    <property type="protein sequence ID" value="MBV4521176.1"/>
    <property type="molecule type" value="Genomic_DNA"/>
</dbReference>
<reference evidence="2" key="1">
    <citation type="submission" date="2021-06" db="EMBL/GenBank/DDBJ databases">
        <title>Updating the genus Pseudomonas: Description of 43 new species and partition of the Pseudomonas putida group.</title>
        <authorList>
            <person name="Girard L."/>
            <person name="Lood C."/>
            <person name="Vandamme P."/>
            <person name="Rokni-Zadeh H."/>
            <person name="Van Noort V."/>
            <person name="Hofte M."/>
            <person name="Lavigne R."/>
            <person name="De Mot R."/>
        </authorList>
    </citation>
    <scope>NUCLEOTIDE SEQUENCE</scope>
    <source>
        <strain evidence="2">SWRI74</strain>
    </source>
</reference>
<dbReference type="RefSeq" id="WP_217871788.1">
    <property type="nucleotide sequence ID" value="NZ_JAHSTU010000003.1"/>
</dbReference>
<accession>A0ABS6QQH3</accession>
<sequence length="106" mass="11834">MSAAEVKDVIRDFAQAASNAIDAGFDGIELHGDNGYLIEQFLNPLVNDRTDEYRSDTLENRSRFLLEAVDSVIERIGAQRTAVRLSPFGGYSKWVCTTTSRKPTYT</sequence>
<dbReference type="InterPro" id="IPR001155">
    <property type="entry name" value="OxRdtase_FMN_N"/>
</dbReference>
<proteinExistence type="predicted"/>
<evidence type="ECO:0000259" key="1">
    <source>
        <dbReference type="Pfam" id="PF00724"/>
    </source>
</evidence>
<dbReference type="PANTHER" id="PTHR22893">
    <property type="entry name" value="NADH OXIDOREDUCTASE-RELATED"/>
    <property type="match status" value="1"/>
</dbReference>
<keyword evidence="3" id="KW-1185">Reference proteome</keyword>